<feature type="DNA-binding region" description="HMG box" evidence="1">
    <location>
        <begin position="2"/>
        <end position="74"/>
    </location>
</feature>
<dbReference type="InterPro" id="IPR009071">
    <property type="entry name" value="HMG_box_dom"/>
</dbReference>
<dbReference type="SUPFAM" id="SSF47095">
    <property type="entry name" value="HMG-box"/>
    <property type="match status" value="1"/>
</dbReference>
<evidence type="ECO:0000259" key="2">
    <source>
        <dbReference type="PROSITE" id="PS50118"/>
    </source>
</evidence>
<keyword evidence="1" id="KW-0238">DNA-binding</keyword>
<sequence>RIPRPLNGFLLYRKCYVGRAHAYVASKGRSGSQQSFSTVLGVSWHIEPQEIRDKFKKWSETEREKHRKAFPDYKYAP</sequence>
<protein>
    <recommendedName>
        <fullName evidence="2">HMG box domain-containing protein</fullName>
    </recommendedName>
</protein>
<evidence type="ECO:0000256" key="1">
    <source>
        <dbReference type="PROSITE-ProRule" id="PRU00267"/>
    </source>
</evidence>
<dbReference type="GO" id="GO:0005634">
    <property type="term" value="C:nucleus"/>
    <property type="evidence" value="ECO:0007669"/>
    <property type="project" value="UniProtKB-UniRule"/>
</dbReference>
<reference evidence="3" key="1">
    <citation type="journal article" date="2023" name="Mol. Phylogenet. Evol.">
        <title>Genome-scale phylogeny and comparative genomics of the fungal order Sordariales.</title>
        <authorList>
            <person name="Hensen N."/>
            <person name="Bonometti L."/>
            <person name="Westerberg I."/>
            <person name="Brannstrom I.O."/>
            <person name="Guillou S."/>
            <person name="Cros-Aarteil S."/>
            <person name="Calhoun S."/>
            <person name="Haridas S."/>
            <person name="Kuo A."/>
            <person name="Mondo S."/>
            <person name="Pangilinan J."/>
            <person name="Riley R."/>
            <person name="LaButti K."/>
            <person name="Andreopoulos B."/>
            <person name="Lipzen A."/>
            <person name="Chen C."/>
            <person name="Yan M."/>
            <person name="Daum C."/>
            <person name="Ng V."/>
            <person name="Clum A."/>
            <person name="Steindorff A."/>
            <person name="Ohm R.A."/>
            <person name="Martin F."/>
            <person name="Silar P."/>
            <person name="Natvig D.O."/>
            <person name="Lalanne C."/>
            <person name="Gautier V."/>
            <person name="Ament-Velasquez S.L."/>
            <person name="Kruys A."/>
            <person name="Hutchinson M.I."/>
            <person name="Powell A.J."/>
            <person name="Barry K."/>
            <person name="Miller A.N."/>
            <person name="Grigoriev I.V."/>
            <person name="Debuchy R."/>
            <person name="Gladieux P."/>
            <person name="Hiltunen Thoren M."/>
            <person name="Johannesson H."/>
        </authorList>
    </citation>
    <scope>NUCLEOTIDE SEQUENCE</scope>
    <source>
        <strain evidence="3">CBS 168.71</strain>
    </source>
</reference>
<name>A0AAE0H854_9PEZI</name>
<dbReference type="Pfam" id="PF00505">
    <property type="entry name" value="HMG_box"/>
    <property type="match status" value="1"/>
</dbReference>
<feature type="non-terminal residue" evidence="3">
    <location>
        <position position="77"/>
    </location>
</feature>
<keyword evidence="1" id="KW-0539">Nucleus</keyword>
<evidence type="ECO:0000313" key="4">
    <source>
        <dbReference type="Proteomes" id="UP001278766"/>
    </source>
</evidence>
<dbReference type="EMBL" id="JAUEPN010000008">
    <property type="protein sequence ID" value="KAK3291744.1"/>
    <property type="molecule type" value="Genomic_DNA"/>
</dbReference>
<dbReference type="GO" id="GO:0003677">
    <property type="term" value="F:DNA binding"/>
    <property type="evidence" value="ECO:0007669"/>
    <property type="project" value="UniProtKB-UniRule"/>
</dbReference>
<proteinExistence type="predicted"/>
<dbReference type="PROSITE" id="PS50118">
    <property type="entry name" value="HMG_BOX_2"/>
    <property type="match status" value="1"/>
</dbReference>
<dbReference type="InterPro" id="IPR036910">
    <property type="entry name" value="HMG_box_dom_sf"/>
</dbReference>
<dbReference type="SMART" id="SM00398">
    <property type="entry name" value="HMG"/>
    <property type="match status" value="1"/>
</dbReference>
<dbReference type="Proteomes" id="UP001278766">
    <property type="component" value="Unassembled WGS sequence"/>
</dbReference>
<dbReference type="AlphaFoldDB" id="A0AAE0H854"/>
<dbReference type="RefSeq" id="XP_062655258.1">
    <property type="nucleotide sequence ID" value="XM_062800155.1"/>
</dbReference>
<evidence type="ECO:0000313" key="3">
    <source>
        <dbReference type="EMBL" id="KAK3291744.1"/>
    </source>
</evidence>
<dbReference type="GeneID" id="87837103"/>
<gene>
    <name evidence="3" type="ORF">B0H64DRAFT_311737</name>
</gene>
<accession>A0AAE0H854</accession>
<dbReference type="Gene3D" id="1.10.30.10">
    <property type="entry name" value="High mobility group box domain"/>
    <property type="match status" value="1"/>
</dbReference>
<reference evidence="3" key="2">
    <citation type="submission" date="2023-06" db="EMBL/GenBank/DDBJ databases">
        <authorList>
            <consortium name="Lawrence Berkeley National Laboratory"/>
            <person name="Haridas S."/>
            <person name="Hensen N."/>
            <person name="Bonometti L."/>
            <person name="Westerberg I."/>
            <person name="Brannstrom I.O."/>
            <person name="Guillou S."/>
            <person name="Cros-Aarteil S."/>
            <person name="Calhoun S."/>
            <person name="Kuo A."/>
            <person name="Mondo S."/>
            <person name="Pangilinan J."/>
            <person name="Riley R."/>
            <person name="Labutti K."/>
            <person name="Andreopoulos B."/>
            <person name="Lipzen A."/>
            <person name="Chen C."/>
            <person name="Yanf M."/>
            <person name="Daum C."/>
            <person name="Ng V."/>
            <person name="Clum A."/>
            <person name="Steindorff A."/>
            <person name="Ohm R."/>
            <person name="Martin F."/>
            <person name="Silar P."/>
            <person name="Natvig D."/>
            <person name="Lalanne C."/>
            <person name="Gautier V."/>
            <person name="Ament-Velasquez S.L."/>
            <person name="Kruys A."/>
            <person name="Hutchinson M.I."/>
            <person name="Powell A.J."/>
            <person name="Barry K."/>
            <person name="Miller A.N."/>
            <person name="Grigoriev I.V."/>
            <person name="Debuchy R."/>
            <person name="Gladieux P."/>
            <person name="Thoren M.H."/>
            <person name="Johannesson H."/>
        </authorList>
    </citation>
    <scope>NUCLEOTIDE SEQUENCE</scope>
    <source>
        <strain evidence="3">CBS 168.71</strain>
    </source>
</reference>
<feature type="non-terminal residue" evidence="3">
    <location>
        <position position="1"/>
    </location>
</feature>
<feature type="domain" description="HMG box" evidence="2">
    <location>
        <begin position="2"/>
        <end position="74"/>
    </location>
</feature>
<comment type="caution">
    <text evidence="3">The sequence shown here is derived from an EMBL/GenBank/DDBJ whole genome shotgun (WGS) entry which is preliminary data.</text>
</comment>
<organism evidence="3 4">
    <name type="scientific">Chaetomium fimeti</name>
    <dbReference type="NCBI Taxonomy" id="1854472"/>
    <lineage>
        <taxon>Eukaryota</taxon>
        <taxon>Fungi</taxon>
        <taxon>Dikarya</taxon>
        <taxon>Ascomycota</taxon>
        <taxon>Pezizomycotina</taxon>
        <taxon>Sordariomycetes</taxon>
        <taxon>Sordariomycetidae</taxon>
        <taxon>Sordariales</taxon>
        <taxon>Chaetomiaceae</taxon>
        <taxon>Chaetomium</taxon>
    </lineage>
</organism>
<keyword evidence="4" id="KW-1185">Reference proteome</keyword>